<dbReference type="PANTHER" id="PTHR47272:SF2">
    <property type="entry name" value="PIGGYBAC TRANSPOSABLE ELEMENT-DERIVED PROTEIN 3-LIKE"/>
    <property type="match status" value="1"/>
</dbReference>
<feature type="compositionally biased region" description="Basic residues" evidence="6">
    <location>
        <begin position="752"/>
        <end position="770"/>
    </location>
</feature>
<feature type="region of interest" description="Disordered" evidence="6">
    <location>
        <begin position="796"/>
        <end position="1001"/>
    </location>
</feature>
<dbReference type="Ensembl" id="ENSPKIT00000033526.1">
    <property type="protein sequence ID" value="ENSPKIP00000009417.1"/>
    <property type="gene ID" value="ENSPKIG00000024537.1"/>
</dbReference>
<dbReference type="STRING" id="1676925.ENSPKIP00000009417"/>
<evidence type="ECO:0000256" key="4">
    <source>
        <dbReference type="PROSITE-ProRule" id="PRU00042"/>
    </source>
</evidence>
<dbReference type="Proteomes" id="UP000261540">
    <property type="component" value="Unplaced"/>
</dbReference>
<dbReference type="RefSeq" id="XP_023689016.1">
    <property type="nucleotide sequence ID" value="XM_023833248.2"/>
</dbReference>
<feature type="compositionally biased region" description="Low complexity" evidence="6">
    <location>
        <begin position="2149"/>
        <end position="2171"/>
    </location>
</feature>
<evidence type="ECO:0000313" key="9">
    <source>
        <dbReference type="Proteomes" id="UP000261540"/>
    </source>
</evidence>
<keyword evidence="5" id="KW-0175">Coiled coil</keyword>
<keyword evidence="9" id="KW-1185">Reference proteome</keyword>
<feature type="compositionally biased region" description="Basic and acidic residues" evidence="6">
    <location>
        <begin position="797"/>
        <end position="824"/>
    </location>
</feature>
<feature type="region of interest" description="Disordered" evidence="6">
    <location>
        <begin position="752"/>
        <end position="774"/>
    </location>
</feature>
<feature type="compositionally biased region" description="Low complexity" evidence="6">
    <location>
        <begin position="1367"/>
        <end position="1381"/>
    </location>
</feature>
<feature type="compositionally biased region" description="Polar residues" evidence="6">
    <location>
        <begin position="918"/>
        <end position="927"/>
    </location>
</feature>
<feature type="compositionally biased region" description="Basic residues" evidence="6">
    <location>
        <begin position="892"/>
        <end position="901"/>
    </location>
</feature>
<evidence type="ECO:0000256" key="2">
    <source>
        <dbReference type="ARBA" id="ARBA00022771"/>
    </source>
</evidence>
<evidence type="ECO:0000259" key="7">
    <source>
        <dbReference type="PROSITE" id="PS50157"/>
    </source>
</evidence>
<dbReference type="InterPro" id="IPR036236">
    <property type="entry name" value="Znf_C2H2_sf"/>
</dbReference>
<evidence type="ECO:0000256" key="5">
    <source>
        <dbReference type="SAM" id="Coils"/>
    </source>
</evidence>
<dbReference type="PROSITE" id="PS50157">
    <property type="entry name" value="ZINC_FINGER_C2H2_2"/>
    <property type="match status" value="5"/>
</dbReference>
<evidence type="ECO:0000313" key="8">
    <source>
        <dbReference type="Ensembl" id="ENSPKIP00000009417.1"/>
    </source>
</evidence>
<feature type="region of interest" description="Disordered" evidence="6">
    <location>
        <begin position="2149"/>
        <end position="2176"/>
    </location>
</feature>
<reference evidence="8" key="2">
    <citation type="submission" date="2025-09" db="UniProtKB">
        <authorList>
            <consortium name="Ensembl"/>
        </authorList>
    </citation>
    <scope>IDENTIFICATION</scope>
</reference>
<feature type="compositionally biased region" description="Basic and acidic residues" evidence="6">
    <location>
        <begin position="1297"/>
        <end position="1313"/>
    </location>
</feature>
<dbReference type="FunFam" id="3.30.160.60:FF:002343">
    <property type="entry name" value="Zinc finger protein 33A"/>
    <property type="match status" value="2"/>
</dbReference>
<feature type="region of interest" description="Disordered" evidence="6">
    <location>
        <begin position="1294"/>
        <end position="1313"/>
    </location>
</feature>
<feature type="region of interest" description="Disordered" evidence="6">
    <location>
        <begin position="1911"/>
        <end position="1937"/>
    </location>
</feature>
<feature type="compositionally biased region" description="Basic and acidic residues" evidence="6">
    <location>
        <begin position="681"/>
        <end position="700"/>
    </location>
</feature>
<feature type="domain" description="C2H2-type" evidence="7">
    <location>
        <begin position="129"/>
        <end position="156"/>
    </location>
</feature>
<protein>
    <submittedName>
        <fullName evidence="8">Uncharacterized LOC111854836</fullName>
    </submittedName>
</protein>
<feature type="region of interest" description="Disordered" evidence="6">
    <location>
        <begin position="2427"/>
        <end position="2456"/>
    </location>
</feature>
<feature type="compositionally biased region" description="Pro residues" evidence="6">
    <location>
        <begin position="2433"/>
        <end position="2442"/>
    </location>
</feature>
<feature type="compositionally biased region" description="Basic residues" evidence="6">
    <location>
        <begin position="860"/>
        <end position="871"/>
    </location>
</feature>
<dbReference type="InterPro" id="IPR029526">
    <property type="entry name" value="PGBD"/>
</dbReference>
<proteinExistence type="predicted"/>
<reference evidence="8" key="1">
    <citation type="submission" date="2025-08" db="UniProtKB">
        <authorList>
            <consortium name="Ensembl"/>
        </authorList>
    </citation>
    <scope>IDENTIFICATION</scope>
</reference>
<feature type="domain" description="C2H2-type" evidence="7">
    <location>
        <begin position="274"/>
        <end position="304"/>
    </location>
</feature>
<feature type="compositionally biased region" description="Basic and acidic residues" evidence="6">
    <location>
        <begin position="2095"/>
        <end position="2106"/>
    </location>
</feature>
<sequence length="2524" mass="282613">MKHLKMDSVASPISEQMPPEGGVVIERNEHIKDLKQAAPNSKDRGMQKQAVSGHIAPLARKDIPQKKDRMDPLKIDMSKTIVAPPTSAQLSLQCIECHIIFSDMKSKERHLKHSHPAEYEQCMLGDALFACYVCDRHFTCSSELMAHQRTHTEKHPFKCPICGDSFGRSSELTLHKKIHFGTHGYTCSECGKPCKTLTLLKYHQRTHTGERPYVCKDCGKRFSMSKTLQKHRVIHSQGEMEGVNDGTILSNPATSKACIRRISVPAAMAQSKPFACSLCNATFKSAKTRLQHMKHKHPHSGERMHNSTIPDGEPLKEGSLTESQIKTCETTEALENMVMFEQGQTLQVMETLGQEQMQQLAAFIETLGHDESVRQVQIVVPEQLQGEPEQSQEQNCSAGPELAQQQMVTVDSGQLEHLKETELEQLQGSAKETELEQAELQMETLEIQFTQAHVETMIEAPVEGHKEGLQLEQIKLMESKQVDVQANQMEETQRQEQNERLEQEVMGELELRHTVQCDESHGEMDLAIVGPDQGQVREQAGTQQKKSNQQAEAQQQKEDELPSQSSDEVQKLSEKTQFIQEETSAKIGQQNQKSKCLSKVIKETEQNKCDNSEEYPVILLCNENIHSSPFPTVNHDVPLEEQVVESVNEEQEAQLKNPLLISQPVNHSQSLQPETAKPKRTLQEKELTHHVEKQSKEKYIKRSKRGHLVVRFVAPERGRKSKPKPLELSKRQQKDDKEEVVPVAVKKIQLKGKRGKEKIIKKRESNKKHSQPLLQEIDLQVQNGVVKTSEQVRQVQSRRELRQSQKTVAKKELRQIQKDVGEKGTKRKRRQEQFEETHKKRREEISHMQLKYQEQMGAGKKLKIPQKKKEQKGKSGSSQNQEQLKKSLLLLKGHKQPQLKVHKLDPQKSPTGALKPPCQSQTTSTRQNHLKRSTKTEPQQRTKKIMPQRKQQRQTTKPKQDQQEDMLVTPLPDQSLSSSSSLKKSRAPRKRKPSALGIPQGAFRSQPQLALRCEYCGETFSEVVALEEHMAALCSSVTGPCQGNATISSLSDIPQAGEERSVTLISKKISRRTSGAGQDVTAMNGNEMRMKTLSNHRGDGVKLVGIAPSGADLCLTLDLVENLKSDKEVLGVHSNNYGIQTSTDWDMEVEMGEIGLGERVSFPALNPSPSLPHAPTCLEGEVQRGGEENGQLNVDSNIVTEAEVSLSLGASENGHSHELMQQGEETVKNQNDFKDSVDQSRQVRELNRIQQMEHQLQTGDVQLPIPHSHIIPPHLSNASQVKIQVTHDQHTVTTDKAQMEGEEQKPEFQKSNKEASDCIYLVDSGTVCQRVEEIKEELLLEVDMVTVGDESMENHLDTQDDNSLELVSSSQTTKVSTKSTSPRQATDDSRLPEHATNINAAAITSNTSTVSCAPDCSEVKQEEEEIEVQRKENCGKRINSERRKLTVTQKCGQRSKVQDDSTKETETEMGKDGCQVILEVHSITDGCHIKEEDQVEFLNQSHKLCADQKQMGPMCDGVGRASTLESHLPASLEESSDEQLVFELDSVTTSVEVLKAEHSLEEEPEKGPSSCQSPCVLLERIFRGRERDGEDLEHCQVEIRNGKRMMDSTMGFEVEGNQDIDTSGIILMESLRGQVIKVEEYSTESCTTASVRRKKPVVDQLNPCEKQRGVRMFLVKEEDSLVANEHQGFPQHGHTELMMGDVQHASRECLGTDTMPQGIRDQTVDIEQEGVSSVSPLILNDGDGGEQCIFLQVKEEEREVELAPSQREHEISVLVVSGTTALDDQMETREIEAEDQLVSGLHSGPFSSSGGFWVSVPPACVTEQGLAGTENCEVDSQQIKQTKTQPTVYVSNEQELKNAQEITDFLLQNSDAEDSDPSISDSELEEEAFVMACYHENQKCVLNSDKSPSKWHDHKTHSFSAQTEDTEESVGNEQERREQTPIDYFRQYLDWDTWEEIVTCNTGWPDFPTTVTAKEVAQFVGIHIAMGTLKFPDMRLYWQDLTRVPLVADSMPASRFFQLACKLRLGHRTRDSDTPTDADLVGTRGNRARSDENRDIHVERLACTSALAFHAGVPEIVCNLSNSNTLTHTLTSTGRPDHSENSEKPRSGKALESPSLHHPGTMKIHIHGTHDYAHNIPRETGLSDIALQHQSETGSSSSHHGTTHKTNTTENIPEIKKCNGSTDPLWRVRVLLERVRAGCLALNREGNYGIDEYPIHLGRSIRRKSFSNCPPTLNCAVLVGAGGFILDFNLNVDDSRKEDMVEKMVPRNKENREGAVFLCKEELATPVVVEHLLSAGVRSAARVGEVSGGMGNEFVSSDGKLTLFRCAQGFVLSTLRKRPSSKLSIVEEFERAQKVVQLNRELLGLYRTPLSASSPTCWPQSVLWHLTDMALVNSWLQYRVDHQQLKEPMKLMTFRLEVAKALILSNASDSPSSTPPPPPAPLPNQDSILSPSPTPYPTAHTPDDIFRYDGLGHWPEQVSQGEGGKCRFGGCDRTSQVRCLKCCVFLCISQNNNCFLKFHSKEKE</sequence>
<feature type="compositionally biased region" description="Low complexity" evidence="6">
    <location>
        <begin position="874"/>
        <end position="891"/>
    </location>
</feature>
<dbReference type="PROSITE" id="PS00028">
    <property type="entry name" value="ZINC_FINGER_C2H2_1"/>
    <property type="match status" value="6"/>
</dbReference>
<dbReference type="SMART" id="SM00355">
    <property type="entry name" value="ZnF_C2H2"/>
    <property type="match status" value="7"/>
</dbReference>
<dbReference type="InterPro" id="IPR013087">
    <property type="entry name" value="Znf_C2H2_type"/>
</dbReference>
<feature type="compositionally biased region" description="Basic and acidic residues" evidence="6">
    <location>
        <begin position="714"/>
        <end position="740"/>
    </location>
</feature>
<dbReference type="GeneTree" id="ENSGT00940000162287"/>
<feature type="compositionally biased region" description="Basic and acidic residues" evidence="6">
    <location>
        <begin position="831"/>
        <end position="846"/>
    </location>
</feature>
<feature type="region of interest" description="Disordered" evidence="6">
    <location>
        <begin position="1"/>
        <end position="20"/>
    </location>
</feature>
<dbReference type="CTD" id="100006440"/>
<feature type="domain" description="C2H2-type" evidence="7">
    <location>
        <begin position="157"/>
        <end position="184"/>
    </location>
</feature>
<dbReference type="Pfam" id="PF13843">
    <property type="entry name" value="DDE_Tnp_1_7"/>
    <property type="match status" value="1"/>
</dbReference>
<dbReference type="PANTHER" id="PTHR47272">
    <property type="entry name" value="DDE_TNP_1_7 DOMAIN-CONTAINING PROTEIN"/>
    <property type="match status" value="1"/>
</dbReference>
<feature type="compositionally biased region" description="Basic residues" evidence="6">
    <location>
        <begin position="941"/>
        <end position="952"/>
    </location>
</feature>
<dbReference type="Pfam" id="PF00096">
    <property type="entry name" value="zf-C2H2"/>
    <property type="match status" value="3"/>
</dbReference>
<dbReference type="KEGG" id="pki:111854836"/>
<evidence type="ECO:0000256" key="3">
    <source>
        <dbReference type="ARBA" id="ARBA00022833"/>
    </source>
</evidence>
<keyword evidence="2 4" id="KW-0863">Zinc-finger</keyword>
<dbReference type="OrthoDB" id="123207at2759"/>
<keyword evidence="1" id="KW-0479">Metal-binding</keyword>
<feature type="region of interest" description="Disordered" evidence="6">
    <location>
        <begin position="1354"/>
        <end position="1393"/>
    </location>
</feature>
<feature type="compositionally biased region" description="Basic residues" evidence="6">
    <location>
        <begin position="983"/>
        <end position="993"/>
    </location>
</feature>
<accession>A0A3B3QRZ5</accession>
<dbReference type="SUPFAM" id="SSF57667">
    <property type="entry name" value="beta-beta-alpha zinc fingers"/>
    <property type="match status" value="2"/>
</dbReference>
<feature type="region of interest" description="Disordered" evidence="6">
    <location>
        <begin position="665"/>
        <end position="740"/>
    </location>
</feature>
<evidence type="ECO:0000256" key="1">
    <source>
        <dbReference type="ARBA" id="ARBA00022723"/>
    </source>
</evidence>
<feature type="domain" description="C2H2-type" evidence="7">
    <location>
        <begin position="213"/>
        <end position="240"/>
    </location>
</feature>
<feature type="coiled-coil region" evidence="5">
    <location>
        <begin position="423"/>
        <end position="455"/>
    </location>
</feature>
<feature type="region of interest" description="Disordered" evidence="6">
    <location>
        <begin position="2028"/>
        <end position="2052"/>
    </location>
</feature>
<dbReference type="GeneID" id="111854836"/>
<evidence type="ECO:0000256" key="6">
    <source>
        <dbReference type="SAM" id="MobiDB-lite"/>
    </source>
</evidence>
<feature type="region of interest" description="Disordered" evidence="6">
    <location>
        <begin position="295"/>
        <end position="322"/>
    </location>
</feature>
<feature type="region of interest" description="Disordered" evidence="6">
    <location>
        <begin position="535"/>
        <end position="574"/>
    </location>
</feature>
<feature type="domain" description="C2H2-type" evidence="7">
    <location>
        <begin position="185"/>
        <end position="212"/>
    </location>
</feature>
<keyword evidence="3" id="KW-0862">Zinc</keyword>
<organism evidence="8 9">
    <name type="scientific">Paramormyrops kingsleyae</name>
    <dbReference type="NCBI Taxonomy" id="1676925"/>
    <lineage>
        <taxon>Eukaryota</taxon>
        <taxon>Metazoa</taxon>
        <taxon>Chordata</taxon>
        <taxon>Craniata</taxon>
        <taxon>Vertebrata</taxon>
        <taxon>Euteleostomi</taxon>
        <taxon>Actinopterygii</taxon>
        <taxon>Neopterygii</taxon>
        <taxon>Teleostei</taxon>
        <taxon>Osteoglossocephala</taxon>
        <taxon>Osteoglossomorpha</taxon>
        <taxon>Osteoglossiformes</taxon>
        <taxon>Mormyridae</taxon>
        <taxon>Paramormyrops</taxon>
    </lineage>
</organism>
<dbReference type="GO" id="GO:0008270">
    <property type="term" value="F:zinc ion binding"/>
    <property type="evidence" value="ECO:0007669"/>
    <property type="project" value="UniProtKB-KW"/>
</dbReference>
<feature type="region of interest" description="Disordered" evidence="6">
    <location>
        <begin position="2089"/>
        <end position="2121"/>
    </location>
</feature>
<dbReference type="Gene3D" id="3.30.160.60">
    <property type="entry name" value="Classic Zinc Finger"/>
    <property type="match status" value="4"/>
</dbReference>
<feature type="compositionally biased region" description="Low complexity" evidence="6">
    <location>
        <begin position="543"/>
        <end position="554"/>
    </location>
</feature>
<name>A0A3B3QRZ5_9TELE</name>